<dbReference type="GeneID" id="37068574"/>
<reference evidence="1 2" key="1">
    <citation type="submission" date="2016-12" db="EMBL/GenBank/DDBJ databases">
        <title>The genomes of Aspergillus section Nigri reveals drivers in fungal speciation.</title>
        <authorList>
            <consortium name="DOE Joint Genome Institute"/>
            <person name="Vesth T.C."/>
            <person name="Nybo J."/>
            <person name="Theobald S."/>
            <person name="Brandl J."/>
            <person name="Frisvad J.C."/>
            <person name="Nielsen K.F."/>
            <person name="Lyhne E.K."/>
            <person name="Kogle M.E."/>
            <person name="Kuo A."/>
            <person name="Riley R."/>
            <person name="Clum A."/>
            <person name="Nolan M."/>
            <person name="Lipzen A."/>
            <person name="Salamov A."/>
            <person name="Henrissat B."/>
            <person name="Wiebenga A."/>
            <person name="De Vries R.P."/>
            <person name="Grigoriev I.V."/>
            <person name="Mortensen U.H."/>
            <person name="Andersen M.R."/>
            <person name="Baker S.E."/>
        </authorList>
    </citation>
    <scope>NUCLEOTIDE SEQUENCE [LARGE SCALE GENOMIC DNA]</scope>
    <source>
        <strain evidence="1 2">CBS 117.55</strain>
    </source>
</reference>
<proteinExistence type="predicted"/>
<accession>A0A317WX83</accession>
<dbReference type="VEuPathDB" id="FungiDB:BO70DRAFT_393134"/>
<comment type="caution">
    <text evidence="1">The sequence shown here is derived from an EMBL/GenBank/DDBJ whole genome shotgun (WGS) entry which is preliminary data.</text>
</comment>
<evidence type="ECO:0000313" key="1">
    <source>
        <dbReference type="EMBL" id="PWY89942.1"/>
    </source>
</evidence>
<keyword evidence="2" id="KW-1185">Reference proteome</keyword>
<dbReference type="AlphaFoldDB" id="A0A317WX83"/>
<dbReference type="RefSeq" id="XP_025402773.1">
    <property type="nucleotide sequence ID" value="XM_025546337.1"/>
</dbReference>
<gene>
    <name evidence="1" type="ORF">BO70DRAFT_393134</name>
</gene>
<name>A0A317WX83_9EURO</name>
<sequence>MEYMQDPAHPGQGTLSSAQENCEQLERSGVELMRYTPTSGRVIVRVQFSMNKVIVHGGKTPYFILMAANVVLEERIRQARWANPPWQAGLVTVTFRFAAQTGDPGHLFRALRAELQMMLLRLSRSPLEPFPQAWNSICHVQINYEPDEHRRFELRFGGP</sequence>
<protein>
    <submittedName>
        <fullName evidence="1">Uncharacterized protein</fullName>
    </submittedName>
</protein>
<organism evidence="1 2">
    <name type="scientific">Aspergillus heteromorphus CBS 117.55</name>
    <dbReference type="NCBI Taxonomy" id="1448321"/>
    <lineage>
        <taxon>Eukaryota</taxon>
        <taxon>Fungi</taxon>
        <taxon>Dikarya</taxon>
        <taxon>Ascomycota</taxon>
        <taxon>Pezizomycotina</taxon>
        <taxon>Eurotiomycetes</taxon>
        <taxon>Eurotiomycetidae</taxon>
        <taxon>Eurotiales</taxon>
        <taxon>Aspergillaceae</taxon>
        <taxon>Aspergillus</taxon>
        <taxon>Aspergillus subgen. Circumdati</taxon>
    </lineage>
</organism>
<dbReference type="Proteomes" id="UP000247233">
    <property type="component" value="Unassembled WGS sequence"/>
</dbReference>
<evidence type="ECO:0000313" key="2">
    <source>
        <dbReference type="Proteomes" id="UP000247233"/>
    </source>
</evidence>
<dbReference type="EMBL" id="MSFL01000003">
    <property type="protein sequence ID" value="PWY89942.1"/>
    <property type="molecule type" value="Genomic_DNA"/>
</dbReference>